<dbReference type="InterPro" id="IPR002213">
    <property type="entry name" value="UDP_glucos_trans"/>
</dbReference>
<dbReference type="GO" id="GO:0080043">
    <property type="term" value="F:quercetin 3-O-glucosyltransferase activity"/>
    <property type="evidence" value="ECO:0007669"/>
    <property type="project" value="TreeGrafter"/>
</dbReference>
<evidence type="ECO:0000256" key="5">
    <source>
        <dbReference type="RuleBase" id="RU362057"/>
    </source>
</evidence>
<dbReference type="AlphaFoldDB" id="A0A218VST1"/>
<evidence type="ECO:0000313" key="8">
    <source>
        <dbReference type="Proteomes" id="UP000197138"/>
    </source>
</evidence>
<reference evidence="7 9" key="3">
    <citation type="submission" date="2017-11" db="EMBL/GenBank/DDBJ databases">
        <title>De-novo sequencing of pomegranate (Punica granatum L.) genome.</title>
        <authorList>
            <person name="Akparov Z."/>
            <person name="Amiraslanov A."/>
            <person name="Hajiyeva S."/>
            <person name="Abbasov M."/>
            <person name="Kaur K."/>
            <person name="Hamwieh A."/>
            <person name="Solovyev V."/>
            <person name="Salamov A."/>
            <person name="Braich B."/>
            <person name="Kosarev P."/>
            <person name="Mahmoud A."/>
            <person name="Hajiyev E."/>
            <person name="Babayeva S."/>
            <person name="Izzatullayeva V."/>
            <person name="Mammadov A."/>
            <person name="Mammadov A."/>
            <person name="Sharifova S."/>
            <person name="Ojaghi J."/>
            <person name="Eynullazada K."/>
            <person name="Bayramov B."/>
            <person name="Abdulazimova A."/>
            <person name="Shahmuradov I."/>
        </authorList>
    </citation>
    <scope>NUCLEOTIDE SEQUENCE [LARGE SCALE GENOMIC DNA]</scope>
    <source>
        <strain evidence="7">AG2017</strain>
        <strain evidence="9">cv. AG2017</strain>
        <tissue evidence="7">Leaf</tissue>
    </source>
</reference>
<dbReference type="GO" id="GO:0080044">
    <property type="term" value="F:quercetin 7-O-glucosyltransferase activity"/>
    <property type="evidence" value="ECO:0007669"/>
    <property type="project" value="TreeGrafter"/>
</dbReference>
<accession>A0A218VST1</accession>
<reference evidence="8" key="1">
    <citation type="journal article" date="2017" name="Plant J.">
        <title>The pomegranate (Punica granatum L.) genome and the genomics of punicalagin biosynthesis.</title>
        <authorList>
            <person name="Qin G."/>
            <person name="Xu C."/>
            <person name="Ming R."/>
            <person name="Tang H."/>
            <person name="Guyot R."/>
            <person name="Kramer E.M."/>
            <person name="Hu Y."/>
            <person name="Yi X."/>
            <person name="Qi Y."/>
            <person name="Xu X."/>
            <person name="Gao Z."/>
            <person name="Pan H."/>
            <person name="Jian J."/>
            <person name="Tian Y."/>
            <person name="Yue Z."/>
            <person name="Xu Y."/>
        </authorList>
    </citation>
    <scope>NUCLEOTIDE SEQUENCE [LARGE SCALE GENOMIC DNA]</scope>
    <source>
        <strain evidence="8">cv. Dabenzi</strain>
    </source>
</reference>
<proteinExistence type="inferred from homology"/>
<evidence type="ECO:0000256" key="3">
    <source>
        <dbReference type="ARBA" id="ARBA00022679"/>
    </source>
</evidence>
<dbReference type="Proteomes" id="UP000233551">
    <property type="component" value="Unassembled WGS sequence"/>
</dbReference>
<dbReference type="PANTHER" id="PTHR11926">
    <property type="entry name" value="GLUCOSYL/GLUCURONOSYL TRANSFERASES"/>
    <property type="match status" value="1"/>
</dbReference>
<dbReference type="EMBL" id="PGOL01002347">
    <property type="protein sequence ID" value="PKI48728.1"/>
    <property type="molecule type" value="Genomic_DNA"/>
</dbReference>
<gene>
    <name evidence="6" type="ORF">CDL15_Pgr008150</name>
    <name evidence="7" type="ORF">CRG98_030869</name>
</gene>
<dbReference type="CDD" id="cd03784">
    <property type="entry name" value="GT1_Gtf-like"/>
    <property type="match status" value="1"/>
</dbReference>
<dbReference type="PROSITE" id="PS00375">
    <property type="entry name" value="UDPGT"/>
    <property type="match status" value="1"/>
</dbReference>
<evidence type="ECO:0000256" key="4">
    <source>
        <dbReference type="RuleBase" id="RU003718"/>
    </source>
</evidence>
<dbReference type="Pfam" id="PF00201">
    <property type="entry name" value="UDPGT"/>
    <property type="match status" value="1"/>
</dbReference>
<dbReference type="InterPro" id="IPR035595">
    <property type="entry name" value="UDP_glycos_trans_CS"/>
</dbReference>
<dbReference type="Proteomes" id="UP000197138">
    <property type="component" value="Unassembled WGS sequence"/>
</dbReference>
<dbReference type="OrthoDB" id="5835829at2759"/>
<reference evidence="6" key="2">
    <citation type="submission" date="2017-06" db="EMBL/GenBank/DDBJ databases">
        <title>The pomegranate genome and the genomics of punicalagin biosynthesis.</title>
        <authorList>
            <person name="Xu C."/>
        </authorList>
    </citation>
    <scope>NUCLEOTIDE SEQUENCE [LARGE SCALE GENOMIC DNA]</scope>
    <source>
        <tissue evidence="6">Fresh leaf</tissue>
    </source>
</reference>
<dbReference type="GeneID" id="116197331"/>
<name>A0A218VST1_PUNGR</name>
<evidence type="ECO:0000256" key="1">
    <source>
        <dbReference type="ARBA" id="ARBA00009995"/>
    </source>
</evidence>
<evidence type="ECO:0000313" key="7">
    <source>
        <dbReference type="EMBL" id="PKI48728.1"/>
    </source>
</evidence>
<protein>
    <recommendedName>
        <fullName evidence="5">Glycosyltransferase</fullName>
        <ecNumber evidence="5">2.4.1.-</ecNumber>
    </recommendedName>
</protein>
<comment type="similarity">
    <text evidence="1 4">Belongs to the UDP-glycosyltransferase family.</text>
</comment>
<dbReference type="PANTHER" id="PTHR11926:SF1283">
    <property type="entry name" value="GLYCOSYLTRANSFERASE"/>
    <property type="match status" value="1"/>
</dbReference>
<sequence length="482" mass="54051">MDKCSMKPHVLCIPHPAQGHINPMLKLAKLLHFKGFYVTFVHTEFNYNRLAKSDGRCFLPGSTDFRYEVISDGLPPTNPRGILDLPSLSLTLPVEGLRSFRELVKRLIISSDDGAPPLSCIVSDGVMSFTIEVARESGIPEMILFTPSGCGMLGYLQFERLMENHVIPLKDESCLSNGYLDTTIDWVAPMGKIRLWDLPTFIRTTNPDDIMLNYNLESINNTSKADGVILNTFDDLEHEVLEAIRTKFPNLYTIGPLPMLHQELSSSNLSSFKSNLWKEDTRCLDWLEGREPGSVVYVNFGSLIIMTSDQLNEFAWGLANSKYHFLWVIRPDLVDGGDEAISKAYLDEITDRGLLVEWCPQERVLAHPSVGVFLTHCGWNSTLESISGGVPIICWPFFAEQQTNCLYSCTEWGVGLEIDSDAKRGKVEGIVREMMEGETGKRMKESALRWRMRGLSAVRQGGSSYTNFVRLVECLKGGVSSD</sequence>
<dbReference type="EMBL" id="MTKT01005898">
    <property type="protein sequence ID" value="OWM63607.1"/>
    <property type="molecule type" value="Genomic_DNA"/>
</dbReference>
<dbReference type="FunFam" id="3.40.50.2000:FF:000027">
    <property type="entry name" value="Glycosyltransferase"/>
    <property type="match status" value="1"/>
</dbReference>
<dbReference type="SUPFAM" id="SSF53756">
    <property type="entry name" value="UDP-Glycosyltransferase/glycogen phosphorylase"/>
    <property type="match status" value="1"/>
</dbReference>
<organism evidence="6 8">
    <name type="scientific">Punica granatum</name>
    <name type="common">Pomegranate</name>
    <dbReference type="NCBI Taxonomy" id="22663"/>
    <lineage>
        <taxon>Eukaryota</taxon>
        <taxon>Viridiplantae</taxon>
        <taxon>Streptophyta</taxon>
        <taxon>Embryophyta</taxon>
        <taxon>Tracheophyta</taxon>
        <taxon>Spermatophyta</taxon>
        <taxon>Magnoliopsida</taxon>
        <taxon>eudicotyledons</taxon>
        <taxon>Gunneridae</taxon>
        <taxon>Pentapetalae</taxon>
        <taxon>rosids</taxon>
        <taxon>malvids</taxon>
        <taxon>Myrtales</taxon>
        <taxon>Lythraceae</taxon>
        <taxon>Punica</taxon>
    </lineage>
</organism>
<dbReference type="EC" id="2.4.1.-" evidence="5"/>
<dbReference type="FunFam" id="3.40.50.2000:FF:000065">
    <property type="entry name" value="Glycosyltransferase"/>
    <property type="match status" value="1"/>
</dbReference>
<dbReference type="Gene3D" id="3.40.50.2000">
    <property type="entry name" value="Glycogen Phosphorylase B"/>
    <property type="match status" value="2"/>
</dbReference>
<evidence type="ECO:0000313" key="6">
    <source>
        <dbReference type="EMBL" id="OWM63607.1"/>
    </source>
</evidence>
<keyword evidence="9" id="KW-1185">Reference proteome</keyword>
<keyword evidence="3 4" id="KW-0808">Transferase</keyword>
<keyword evidence="2 4" id="KW-0328">Glycosyltransferase</keyword>
<evidence type="ECO:0000256" key="2">
    <source>
        <dbReference type="ARBA" id="ARBA00022676"/>
    </source>
</evidence>
<evidence type="ECO:0000313" key="9">
    <source>
        <dbReference type="Proteomes" id="UP000233551"/>
    </source>
</evidence>
<comment type="caution">
    <text evidence="6">The sequence shown here is derived from an EMBL/GenBank/DDBJ whole genome shotgun (WGS) entry which is preliminary data.</text>
</comment>